<dbReference type="OrthoDB" id="3560687at2759"/>
<protein>
    <submittedName>
        <fullName evidence="1">Uncharacterized protein</fullName>
    </submittedName>
</protein>
<sequence length="51" mass="5733">MPRWMEQHRQAKAKHTAAGIPTWSPTVVLICRSTAYVWQSGRDAQFSADCG</sequence>
<dbReference type="EMBL" id="JAHFYH010000066">
    <property type="protein sequence ID" value="KAH0216153.1"/>
    <property type="molecule type" value="Genomic_DNA"/>
</dbReference>
<reference evidence="1" key="1">
    <citation type="journal article" date="2021" name="J Fungi (Basel)">
        <title>Virulence traits and population genomics of the black yeast Aureobasidium melanogenum.</title>
        <authorList>
            <person name="Cernosa A."/>
            <person name="Sun X."/>
            <person name="Gostincar C."/>
            <person name="Fang C."/>
            <person name="Gunde-Cimerman N."/>
            <person name="Song Z."/>
        </authorList>
    </citation>
    <scope>NUCLEOTIDE SEQUENCE</scope>
    <source>
        <strain evidence="1">EXF-8016</strain>
    </source>
</reference>
<evidence type="ECO:0000313" key="2">
    <source>
        <dbReference type="Proteomes" id="UP000767238"/>
    </source>
</evidence>
<accession>A0A9P8GCQ3</accession>
<reference evidence="1" key="2">
    <citation type="submission" date="2021-08" db="EMBL/GenBank/DDBJ databases">
        <authorList>
            <person name="Gostincar C."/>
            <person name="Sun X."/>
            <person name="Song Z."/>
            <person name="Gunde-Cimerman N."/>
        </authorList>
    </citation>
    <scope>NUCLEOTIDE SEQUENCE</scope>
    <source>
        <strain evidence="1">EXF-8016</strain>
    </source>
</reference>
<feature type="non-terminal residue" evidence="1">
    <location>
        <position position="51"/>
    </location>
</feature>
<comment type="caution">
    <text evidence="1">The sequence shown here is derived from an EMBL/GenBank/DDBJ whole genome shotgun (WGS) entry which is preliminary data.</text>
</comment>
<dbReference type="AlphaFoldDB" id="A0A9P8GCQ3"/>
<dbReference type="Proteomes" id="UP000767238">
    <property type="component" value="Unassembled WGS sequence"/>
</dbReference>
<gene>
    <name evidence="1" type="ORF">KCV03_g7678</name>
</gene>
<proteinExistence type="predicted"/>
<evidence type="ECO:0000313" key="1">
    <source>
        <dbReference type="EMBL" id="KAH0216153.1"/>
    </source>
</evidence>
<name>A0A9P8GCQ3_AURME</name>
<organism evidence="1 2">
    <name type="scientific">Aureobasidium melanogenum</name>
    <name type="common">Aureobasidium pullulans var. melanogenum</name>
    <dbReference type="NCBI Taxonomy" id="46634"/>
    <lineage>
        <taxon>Eukaryota</taxon>
        <taxon>Fungi</taxon>
        <taxon>Dikarya</taxon>
        <taxon>Ascomycota</taxon>
        <taxon>Pezizomycotina</taxon>
        <taxon>Dothideomycetes</taxon>
        <taxon>Dothideomycetidae</taxon>
        <taxon>Dothideales</taxon>
        <taxon>Saccotheciaceae</taxon>
        <taxon>Aureobasidium</taxon>
    </lineage>
</organism>